<reference evidence="1 2" key="1">
    <citation type="submission" date="2018-06" db="EMBL/GenBank/DDBJ databases">
        <authorList>
            <consortium name="Pathogen Informatics"/>
            <person name="Doyle S."/>
        </authorList>
    </citation>
    <scope>NUCLEOTIDE SEQUENCE [LARGE SCALE GENOMIC DNA]</scope>
    <source>
        <strain evidence="1 2">NCTC13043</strain>
    </source>
</reference>
<dbReference type="Proteomes" id="UP000254235">
    <property type="component" value="Unassembled WGS sequence"/>
</dbReference>
<evidence type="ECO:0000313" key="2">
    <source>
        <dbReference type="Proteomes" id="UP000254235"/>
    </source>
</evidence>
<dbReference type="EMBL" id="UGTP01000002">
    <property type="protein sequence ID" value="SUC37491.1"/>
    <property type="molecule type" value="Genomic_DNA"/>
</dbReference>
<sequence length="65" mass="8001">MSKEKAYQFFRLVERMRKAQKEYFRCKTSAYLNESKRLEKEVDAEINRVNNLLLDRQQPKLFNEQ</sequence>
<dbReference type="OrthoDB" id="1495502at2"/>
<organism evidence="1 2">
    <name type="scientific">Prevotella pallens</name>
    <dbReference type="NCBI Taxonomy" id="60133"/>
    <lineage>
        <taxon>Bacteria</taxon>
        <taxon>Pseudomonadati</taxon>
        <taxon>Bacteroidota</taxon>
        <taxon>Bacteroidia</taxon>
        <taxon>Bacteroidales</taxon>
        <taxon>Prevotellaceae</taxon>
        <taxon>Prevotella</taxon>
    </lineage>
</organism>
<proteinExistence type="predicted"/>
<dbReference type="AlphaFoldDB" id="A0A379G9B8"/>
<dbReference type="RefSeq" id="WP_115083936.1">
    <property type="nucleotide sequence ID" value="NZ_UGTP01000002.1"/>
</dbReference>
<gene>
    <name evidence="1" type="ORF">NCTC13043_01980</name>
</gene>
<accession>A0A379G9B8</accession>
<evidence type="ECO:0000313" key="1">
    <source>
        <dbReference type="EMBL" id="SUC37491.1"/>
    </source>
</evidence>
<dbReference type="GeneID" id="78571624"/>
<name>A0A379G9B8_9BACT</name>
<protein>
    <submittedName>
        <fullName evidence="1">Uncharacterized protein</fullName>
    </submittedName>
</protein>